<dbReference type="PANTHER" id="PTHR23023">
    <property type="entry name" value="DIMETHYLANILINE MONOOXYGENASE"/>
    <property type="match status" value="1"/>
</dbReference>
<name>A0A2I0W795_9ASPA</name>
<dbReference type="Pfam" id="PF00743">
    <property type="entry name" value="FMO-like"/>
    <property type="match status" value="2"/>
</dbReference>
<accession>A0A2I0W795</accession>
<dbReference type="SUPFAM" id="SSF51905">
    <property type="entry name" value="FAD/NAD(P)-binding domain"/>
    <property type="match status" value="2"/>
</dbReference>
<evidence type="ECO:0000256" key="4">
    <source>
        <dbReference type="ARBA" id="ARBA00022857"/>
    </source>
</evidence>
<dbReference type="GO" id="GO:0004499">
    <property type="term" value="F:N,N-dimethylaniline monooxygenase activity"/>
    <property type="evidence" value="ECO:0007669"/>
    <property type="project" value="InterPro"/>
</dbReference>
<dbReference type="InterPro" id="IPR000960">
    <property type="entry name" value="Flavin_mOase"/>
</dbReference>
<dbReference type="InterPro" id="IPR050346">
    <property type="entry name" value="FMO-like"/>
</dbReference>
<dbReference type="Gene3D" id="3.50.50.60">
    <property type="entry name" value="FAD/NAD(P)-binding domain"/>
    <property type="match status" value="2"/>
</dbReference>
<dbReference type="InterPro" id="IPR036188">
    <property type="entry name" value="FAD/NAD-bd_sf"/>
</dbReference>
<dbReference type="FunFam" id="3.50.50.60:FF:000099">
    <property type="entry name" value="Flavin-containing monooxygenase"/>
    <property type="match status" value="1"/>
</dbReference>
<proteinExistence type="inferred from homology"/>
<dbReference type="OrthoDB" id="66881at2759"/>
<dbReference type="GO" id="GO:0050660">
    <property type="term" value="F:flavin adenine dinucleotide binding"/>
    <property type="evidence" value="ECO:0007669"/>
    <property type="project" value="InterPro"/>
</dbReference>
<keyword evidence="5 6" id="KW-0560">Oxidoreductase</keyword>
<keyword evidence="2 6" id="KW-0285">Flavoprotein</keyword>
<dbReference type="PIRSF" id="PIRSF000332">
    <property type="entry name" value="FMO"/>
    <property type="match status" value="1"/>
</dbReference>
<evidence type="ECO:0000256" key="6">
    <source>
        <dbReference type="RuleBase" id="RU361177"/>
    </source>
</evidence>
<dbReference type="EMBL" id="KZ502877">
    <property type="protein sequence ID" value="PKU71520.1"/>
    <property type="molecule type" value="Genomic_DNA"/>
</dbReference>
<dbReference type="EC" id="1.-.-.-" evidence="6"/>
<comment type="cofactor">
    <cofactor evidence="6">
        <name>FAD</name>
        <dbReference type="ChEBI" id="CHEBI:57692"/>
    </cofactor>
</comment>
<evidence type="ECO:0000313" key="7">
    <source>
        <dbReference type="EMBL" id="PKU71520.1"/>
    </source>
</evidence>
<keyword evidence="6 7" id="KW-0503">Monooxygenase</keyword>
<dbReference type="Proteomes" id="UP000233837">
    <property type="component" value="Unassembled WGS sequence"/>
</dbReference>
<keyword evidence="8" id="KW-1185">Reference proteome</keyword>
<keyword evidence="4" id="KW-0521">NADP</keyword>
<evidence type="ECO:0000313" key="8">
    <source>
        <dbReference type="Proteomes" id="UP000233837"/>
    </source>
</evidence>
<dbReference type="AlphaFoldDB" id="A0A2I0W795"/>
<sequence length="466" mass="52735">MPTFRTLWPTPTSLFPDRQLMFRRRIAVIGAGAAGLVAARELRREGHGVVVFERGDSVGGTWVYTPAVESDPLSIDSNRKVVHSSLYDSLRTNLPRECMGFSDYPFVAVTGNSDNDHRRFPGHPEVLRYLEDFSRDADVNGMVRFRTEVVSVEMEGEGRWAVRSRKIDDGLTGDESEVYDGIVVCNGHHTEPRVAEIPGIEIWPGKQIHSHNYRIPQHFLGQVVVVIGGSASAVDISRDIAGFAKEVHVASRSHCVENPMKQPGYDNLWLHSMIESTNSDGTVVFQDGSSAHVDVIMHCTGYKYHFPFLKTDGIIDVDDNRVSSLYKHVFPPLFAPYISFIGIPWKVVPFPLCELQSKWVAGVLSGRIALPTPEEMMEDVKAFYLEMEQAARPRRYTHNIADYQFEYDDWLASQCGCPPVEEWRKKMYEATAKNRVARPESYRDQWDDDDLVTAAHQDFMKSLFSS</sequence>
<comment type="similarity">
    <text evidence="1 6">Belongs to the FMO family.</text>
</comment>
<keyword evidence="3 6" id="KW-0274">FAD</keyword>
<protein>
    <recommendedName>
        <fullName evidence="6">Flavin-containing monooxygenase</fullName>
        <ecNumber evidence="6">1.-.-.-</ecNumber>
    </recommendedName>
</protein>
<evidence type="ECO:0000256" key="5">
    <source>
        <dbReference type="ARBA" id="ARBA00023002"/>
    </source>
</evidence>
<organism evidence="7 8">
    <name type="scientific">Dendrobium catenatum</name>
    <dbReference type="NCBI Taxonomy" id="906689"/>
    <lineage>
        <taxon>Eukaryota</taxon>
        <taxon>Viridiplantae</taxon>
        <taxon>Streptophyta</taxon>
        <taxon>Embryophyta</taxon>
        <taxon>Tracheophyta</taxon>
        <taxon>Spermatophyta</taxon>
        <taxon>Magnoliopsida</taxon>
        <taxon>Liliopsida</taxon>
        <taxon>Asparagales</taxon>
        <taxon>Orchidaceae</taxon>
        <taxon>Epidendroideae</taxon>
        <taxon>Malaxideae</taxon>
        <taxon>Dendrobiinae</taxon>
        <taxon>Dendrobium</taxon>
    </lineage>
</organism>
<dbReference type="InterPro" id="IPR020946">
    <property type="entry name" value="Flavin_mOase-like"/>
</dbReference>
<dbReference type="PRINTS" id="PR00370">
    <property type="entry name" value="FMOXYGENASE"/>
</dbReference>
<dbReference type="GO" id="GO:0050661">
    <property type="term" value="F:NADP binding"/>
    <property type="evidence" value="ECO:0007669"/>
    <property type="project" value="InterPro"/>
</dbReference>
<gene>
    <name evidence="7" type="ORF">MA16_Dca004362</name>
</gene>
<reference evidence="7 8" key="1">
    <citation type="journal article" date="2016" name="Sci. Rep.">
        <title>The Dendrobium catenatum Lindl. genome sequence provides insights into polysaccharide synthase, floral development and adaptive evolution.</title>
        <authorList>
            <person name="Zhang G.Q."/>
            <person name="Xu Q."/>
            <person name="Bian C."/>
            <person name="Tsai W.C."/>
            <person name="Yeh C.M."/>
            <person name="Liu K.W."/>
            <person name="Yoshida K."/>
            <person name="Zhang L.S."/>
            <person name="Chang S.B."/>
            <person name="Chen F."/>
            <person name="Shi Y."/>
            <person name="Su Y.Y."/>
            <person name="Zhang Y.Q."/>
            <person name="Chen L.J."/>
            <person name="Yin Y."/>
            <person name="Lin M."/>
            <person name="Huang H."/>
            <person name="Deng H."/>
            <person name="Wang Z.W."/>
            <person name="Zhu S.L."/>
            <person name="Zhao X."/>
            <person name="Deng C."/>
            <person name="Niu S.C."/>
            <person name="Huang J."/>
            <person name="Wang M."/>
            <person name="Liu G.H."/>
            <person name="Yang H.J."/>
            <person name="Xiao X.J."/>
            <person name="Hsiao Y.Y."/>
            <person name="Wu W.L."/>
            <person name="Chen Y.Y."/>
            <person name="Mitsuda N."/>
            <person name="Ohme-Takagi M."/>
            <person name="Luo Y.B."/>
            <person name="Van de Peer Y."/>
            <person name="Liu Z.J."/>
        </authorList>
    </citation>
    <scope>NUCLEOTIDE SEQUENCE [LARGE SCALE GENOMIC DNA]</scope>
    <source>
        <tissue evidence="7">The whole plant</tissue>
    </source>
</reference>
<evidence type="ECO:0000256" key="1">
    <source>
        <dbReference type="ARBA" id="ARBA00009183"/>
    </source>
</evidence>
<evidence type="ECO:0000256" key="2">
    <source>
        <dbReference type="ARBA" id="ARBA00022630"/>
    </source>
</evidence>
<evidence type="ECO:0000256" key="3">
    <source>
        <dbReference type="ARBA" id="ARBA00022827"/>
    </source>
</evidence>
<reference evidence="7 8" key="2">
    <citation type="journal article" date="2017" name="Nature">
        <title>The Apostasia genome and the evolution of orchids.</title>
        <authorList>
            <person name="Zhang G.Q."/>
            <person name="Liu K.W."/>
            <person name="Li Z."/>
            <person name="Lohaus R."/>
            <person name="Hsiao Y.Y."/>
            <person name="Niu S.C."/>
            <person name="Wang J.Y."/>
            <person name="Lin Y.C."/>
            <person name="Xu Q."/>
            <person name="Chen L.J."/>
            <person name="Yoshida K."/>
            <person name="Fujiwara S."/>
            <person name="Wang Z.W."/>
            <person name="Zhang Y.Q."/>
            <person name="Mitsuda N."/>
            <person name="Wang M."/>
            <person name="Liu G.H."/>
            <person name="Pecoraro L."/>
            <person name="Huang H.X."/>
            <person name="Xiao X.J."/>
            <person name="Lin M."/>
            <person name="Wu X.Y."/>
            <person name="Wu W.L."/>
            <person name="Chen Y.Y."/>
            <person name="Chang S.B."/>
            <person name="Sakamoto S."/>
            <person name="Ohme-Takagi M."/>
            <person name="Yagi M."/>
            <person name="Zeng S.J."/>
            <person name="Shen C.Y."/>
            <person name="Yeh C.M."/>
            <person name="Luo Y.B."/>
            <person name="Tsai W.C."/>
            <person name="Van de Peer Y."/>
            <person name="Liu Z.J."/>
        </authorList>
    </citation>
    <scope>NUCLEOTIDE SEQUENCE [LARGE SCALE GENOMIC DNA]</scope>
    <source>
        <tissue evidence="7">The whole plant</tissue>
    </source>
</reference>